<name>A0A0A9CM10_ARUDO</name>
<reference evidence="1" key="1">
    <citation type="submission" date="2014-09" db="EMBL/GenBank/DDBJ databases">
        <authorList>
            <person name="Magalhaes I.L.F."/>
            <person name="Oliveira U."/>
            <person name="Santos F.R."/>
            <person name="Vidigal T.H.D.A."/>
            <person name="Brescovit A.D."/>
            <person name="Santos A.J."/>
        </authorList>
    </citation>
    <scope>NUCLEOTIDE SEQUENCE</scope>
    <source>
        <tissue evidence="1">Shoot tissue taken approximately 20 cm above the soil surface</tissue>
    </source>
</reference>
<evidence type="ECO:0000313" key="1">
    <source>
        <dbReference type="EMBL" id="JAD72547.1"/>
    </source>
</evidence>
<accession>A0A0A9CM10</accession>
<reference evidence="1" key="2">
    <citation type="journal article" date="2015" name="Data Brief">
        <title>Shoot transcriptome of the giant reed, Arundo donax.</title>
        <authorList>
            <person name="Barrero R.A."/>
            <person name="Guerrero F.D."/>
            <person name="Moolhuijzen P."/>
            <person name="Goolsby J.A."/>
            <person name="Tidwell J."/>
            <person name="Bellgard S.E."/>
            <person name="Bellgard M.I."/>
        </authorList>
    </citation>
    <scope>NUCLEOTIDE SEQUENCE</scope>
    <source>
        <tissue evidence="1">Shoot tissue taken approximately 20 cm above the soil surface</tissue>
    </source>
</reference>
<organism evidence="1">
    <name type="scientific">Arundo donax</name>
    <name type="common">Giant reed</name>
    <name type="synonym">Donax arundinaceus</name>
    <dbReference type="NCBI Taxonomy" id="35708"/>
    <lineage>
        <taxon>Eukaryota</taxon>
        <taxon>Viridiplantae</taxon>
        <taxon>Streptophyta</taxon>
        <taxon>Embryophyta</taxon>
        <taxon>Tracheophyta</taxon>
        <taxon>Spermatophyta</taxon>
        <taxon>Magnoliopsida</taxon>
        <taxon>Liliopsida</taxon>
        <taxon>Poales</taxon>
        <taxon>Poaceae</taxon>
        <taxon>PACMAD clade</taxon>
        <taxon>Arundinoideae</taxon>
        <taxon>Arundineae</taxon>
        <taxon>Arundo</taxon>
    </lineage>
</organism>
<dbReference type="AlphaFoldDB" id="A0A0A9CM10"/>
<sequence>MDFFWTLASRAVDLNLIHHSYNLCSALSHERNK</sequence>
<dbReference type="EMBL" id="GBRH01225348">
    <property type="protein sequence ID" value="JAD72547.1"/>
    <property type="molecule type" value="Transcribed_RNA"/>
</dbReference>
<protein>
    <submittedName>
        <fullName evidence="1">Uncharacterized protein</fullName>
    </submittedName>
</protein>
<proteinExistence type="predicted"/>